<organism evidence="1 2">
    <name type="scientific">Dryococelus australis</name>
    <dbReference type="NCBI Taxonomy" id="614101"/>
    <lineage>
        <taxon>Eukaryota</taxon>
        <taxon>Metazoa</taxon>
        <taxon>Ecdysozoa</taxon>
        <taxon>Arthropoda</taxon>
        <taxon>Hexapoda</taxon>
        <taxon>Insecta</taxon>
        <taxon>Pterygota</taxon>
        <taxon>Neoptera</taxon>
        <taxon>Polyneoptera</taxon>
        <taxon>Phasmatodea</taxon>
        <taxon>Verophasmatodea</taxon>
        <taxon>Anareolatae</taxon>
        <taxon>Phasmatidae</taxon>
        <taxon>Eurycanthinae</taxon>
        <taxon>Dryococelus</taxon>
    </lineage>
</organism>
<protein>
    <submittedName>
        <fullName evidence="1">Uncharacterized protein</fullName>
    </submittedName>
</protein>
<dbReference type="Proteomes" id="UP001159363">
    <property type="component" value="Chromosome 3"/>
</dbReference>
<evidence type="ECO:0000313" key="1">
    <source>
        <dbReference type="EMBL" id="KAJ8890085.1"/>
    </source>
</evidence>
<comment type="caution">
    <text evidence="1">The sequence shown here is derived from an EMBL/GenBank/DDBJ whole genome shotgun (WGS) entry which is preliminary data.</text>
</comment>
<proteinExistence type="predicted"/>
<reference evidence="1 2" key="1">
    <citation type="submission" date="2023-02" db="EMBL/GenBank/DDBJ databases">
        <title>LHISI_Scaffold_Assembly.</title>
        <authorList>
            <person name="Stuart O.P."/>
            <person name="Cleave R."/>
            <person name="Magrath M.J.L."/>
            <person name="Mikheyev A.S."/>
        </authorList>
    </citation>
    <scope>NUCLEOTIDE SEQUENCE [LARGE SCALE GENOMIC DNA]</scope>
    <source>
        <strain evidence="1">Daus_M_001</strain>
        <tissue evidence="1">Leg muscle</tissue>
    </source>
</reference>
<dbReference type="EMBL" id="JARBHB010000003">
    <property type="protein sequence ID" value="KAJ8890085.1"/>
    <property type="molecule type" value="Genomic_DNA"/>
</dbReference>
<evidence type="ECO:0000313" key="2">
    <source>
        <dbReference type="Proteomes" id="UP001159363"/>
    </source>
</evidence>
<accession>A0ABQ9I0D9</accession>
<name>A0ABQ9I0D9_9NEOP</name>
<gene>
    <name evidence="1" type="ORF">PR048_009592</name>
</gene>
<keyword evidence="2" id="KW-1185">Reference proteome</keyword>
<sequence>MQMKFMKAFNLVRVRYVFENCAKQLNKFDGYFLPPRNLMYERCVFFTCSQQEVMLLSYRKNLKTVSLVPRKDDLIKDRIVCGIQDVTLCQHLLKEHALSCKQLTGSSGSARLSSTEMLHIHNMVKRVMLLVNKKARISSERLDAGAQTNLIPWGMFERIKISHKHLLNSNVRLVNYLGEKVPFLGKCCLKCT</sequence>